<keyword evidence="3" id="KW-1185">Reference proteome</keyword>
<proteinExistence type="predicted"/>
<sequence length="143" mass="14484">MPRNSGGILLDETDYKRPLANSHDSTVVHCDPPDPLSRPQQVKMFAVKFLVLLIGLIGACSAGLLPAAVPAAAVAAPIPAALTIGTYASSYNAHAINHAVAAPYIASPVIAHAAAAPLAYSSLPAAPLAYSGVPAATLIAGRR</sequence>
<keyword evidence="1" id="KW-0812">Transmembrane</keyword>
<comment type="caution">
    <text evidence="2">The sequence shown here is derived from an EMBL/GenBank/DDBJ whole genome shotgun (WGS) entry which is preliminary data.</text>
</comment>
<evidence type="ECO:0000313" key="3">
    <source>
        <dbReference type="Proteomes" id="UP001432146"/>
    </source>
</evidence>
<dbReference type="EMBL" id="JAWNGG020000161">
    <property type="protein sequence ID" value="KAK9298888.1"/>
    <property type="molecule type" value="Genomic_DNA"/>
</dbReference>
<reference evidence="2 3" key="1">
    <citation type="submission" date="2024-05" db="EMBL/GenBank/DDBJ databases">
        <title>The nuclear and mitochondrial genome assemblies of Tetragonisca angustula (Apidae: Meliponini), a tiny yet remarkable pollinator in the Neotropics.</title>
        <authorList>
            <person name="Ferrari R."/>
            <person name="Ricardo P.C."/>
            <person name="Dias F.C."/>
            <person name="Araujo N.S."/>
            <person name="Soares D.O."/>
            <person name="Zhou Q.-S."/>
            <person name="Zhu C.-D."/>
            <person name="Coutinho L."/>
            <person name="Airas M.C."/>
            <person name="Batista T.M."/>
        </authorList>
    </citation>
    <scope>NUCLEOTIDE SEQUENCE [LARGE SCALE GENOMIC DNA]</scope>
    <source>
        <strain evidence="2">ASF017062</strain>
        <tissue evidence="2">Abdomen</tissue>
    </source>
</reference>
<dbReference type="AlphaFoldDB" id="A0AAW0ZQF3"/>
<evidence type="ECO:0000313" key="2">
    <source>
        <dbReference type="EMBL" id="KAK9298888.1"/>
    </source>
</evidence>
<keyword evidence="1" id="KW-0472">Membrane</keyword>
<keyword evidence="1" id="KW-1133">Transmembrane helix</keyword>
<dbReference type="Proteomes" id="UP001432146">
    <property type="component" value="Unassembled WGS sequence"/>
</dbReference>
<organism evidence="2 3">
    <name type="scientific">Tetragonisca angustula</name>
    <dbReference type="NCBI Taxonomy" id="166442"/>
    <lineage>
        <taxon>Eukaryota</taxon>
        <taxon>Metazoa</taxon>
        <taxon>Ecdysozoa</taxon>
        <taxon>Arthropoda</taxon>
        <taxon>Hexapoda</taxon>
        <taxon>Insecta</taxon>
        <taxon>Pterygota</taxon>
        <taxon>Neoptera</taxon>
        <taxon>Endopterygota</taxon>
        <taxon>Hymenoptera</taxon>
        <taxon>Apocrita</taxon>
        <taxon>Aculeata</taxon>
        <taxon>Apoidea</taxon>
        <taxon>Anthophila</taxon>
        <taxon>Apidae</taxon>
        <taxon>Tetragonisca</taxon>
    </lineage>
</organism>
<accession>A0AAW0ZQF3</accession>
<gene>
    <name evidence="2" type="ORF">QLX08_007930</name>
</gene>
<name>A0AAW0ZQF3_9HYME</name>
<evidence type="ECO:0000256" key="1">
    <source>
        <dbReference type="SAM" id="Phobius"/>
    </source>
</evidence>
<protein>
    <submittedName>
        <fullName evidence="2">Uncharacterized protein</fullName>
    </submittedName>
</protein>
<feature type="transmembrane region" description="Helical" evidence="1">
    <location>
        <begin position="45"/>
        <end position="69"/>
    </location>
</feature>